<evidence type="ECO:0000313" key="1">
    <source>
        <dbReference type="EMBL" id="GAA4334355.1"/>
    </source>
</evidence>
<dbReference type="SUPFAM" id="SSF46689">
    <property type="entry name" value="Homeodomain-like"/>
    <property type="match status" value="1"/>
</dbReference>
<proteinExistence type="predicted"/>
<dbReference type="Pfam" id="PF13384">
    <property type="entry name" value="HTH_23"/>
    <property type="match status" value="1"/>
</dbReference>
<dbReference type="Gene3D" id="1.10.10.60">
    <property type="entry name" value="Homeodomain-like"/>
    <property type="match status" value="1"/>
</dbReference>
<evidence type="ECO:0000313" key="2">
    <source>
        <dbReference type="Proteomes" id="UP001501725"/>
    </source>
</evidence>
<organism evidence="1 2">
    <name type="scientific">Flaviaesturariibacter amylovorans</name>
    <dbReference type="NCBI Taxonomy" id="1084520"/>
    <lineage>
        <taxon>Bacteria</taxon>
        <taxon>Pseudomonadati</taxon>
        <taxon>Bacteroidota</taxon>
        <taxon>Chitinophagia</taxon>
        <taxon>Chitinophagales</taxon>
        <taxon>Chitinophagaceae</taxon>
        <taxon>Flaviaestuariibacter</taxon>
    </lineage>
</organism>
<protein>
    <recommendedName>
        <fullName evidence="3">Helix-turn-helix domain-containing protein</fullName>
    </recommendedName>
</protein>
<accession>A0ABP8H4U5</accession>
<evidence type="ECO:0008006" key="3">
    <source>
        <dbReference type="Google" id="ProtNLM"/>
    </source>
</evidence>
<dbReference type="InterPro" id="IPR009057">
    <property type="entry name" value="Homeodomain-like_sf"/>
</dbReference>
<sequence>MANHAIPMSKIRQILRLYQQGWGKQRIAQQCGVARNTLKKHLATYAATGLSPQALEGLSDHELEALIVAPQQKPTNQKLDQLLALFPVIDK</sequence>
<name>A0ABP8H4U5_9BACT</name>
<comment type="caution">
    <text evidence="1">The sequence shown here is derived from an EMBL/GenBank/DDBJ whole genome shotgun (WGS) entry which is preliminary data.</text>
</comment>
<dbReference type="EMBL" id="BAABGY010000008">
    <property type="protein sequence ID" value="GAA4334355.1"/>
    <property type="molecule type" value="Genomic_DNA"/>
</dbReference>
<keyword evidence="2" id="KW-1185">Reference proteome</keyword>
<reference evidence="2" key="1">
    <citation type="journal article" date="2019" name="Int. J. Syst. Evol. Microbiol.">
        <title>The Global Catalogue of Microorganisms (GCM) 10K type strain sequencing project: providing services to taxonomists for standard genome sequencing and annotation.</title>
        <authorList>
            <consortium name="The Broad Institute Genomics Platform"/>
            <consortium name="The Broad Institute Genome Sequencing Center for Infectious Disease"/>
            <person name="Wu L."/>
            <person name="Ma J."/>
        </authorList>
    </citation>
    <scope>NUCLEOTIDE SEQUENCE [LARGE SCALE GENOMIC DNA]</scope>
    <source>
        <strain evidence="2">JCM 17919</strain>
    </source>
</reference>
<gene>
    <name evidence="1" type="ORF">GCM10023184_28330</name>
</gene>
<dbReference type="Proteomes" id="UP001501725">
    <property type="component" value="Unassembled WGS sequence"/>
</dbReference>